<dbReference type="Pfam" id="PF02911">
    <property type="entry name" value="Formyl_trans_C"/>
    <property type="match status" value="1"/>
</dbReference>
<dbReference type="CDD" id="cd08650">
    <property type="entry name" value="FMT_core_HypX_N"/>
    <property type="match status" value="1"/>
</dbReference>
<dbReference type="Pfam" id="PF00551">
    <property type="entry name" value="Formyl_trans_N"/>
    <property type="match status" value="1"/>
</dbReference>
<dbReference type="InterPro" id="IPR029045">
    <property type="entry name" value="ClpP/crotonase-like_dom_sf"/>
</dbReference>
<dbReference type="RefSeq" id="WP_255873438.1">
    <property type="nucleotide sequence ID" value="NZ_JACASI010000013.1"/>
</dbReference>
<dbReference type="InterPro" id="IPR047180">
    <property type="entry name" value="HoxX-like"/>
</dbReference>
<dbReference type="PIRSF" id="PIRSF006787">
    <property type="entry name" value="Hydrgn_mat_HoxX"/>
    <property type="match status" value="1"/>
</dbReference>
<feature type="domain" description="Formyl transferase C-terminal" evidence="2">
    <location>
        <begin position="173"/>
        <end position="265"/>
    </location>
</feature>
<dbReference type="Proteomes" id="UP001205566">
    <property type="component" value="Unassembled WGS sequence"/>
</dbReference>
<dbReference type="InterPro" id="IPR001753">
    <property type="entry name" value="Enoyl-CoA_hydra/iso"/>
</dbReference>
<evidence type="ECO:0000259" key="1">
    <source>
        <dbReference type="Pfam" id="PF00551"/>
    </source>
</evidence>
<dbReference type="Gene3D" id="3.40.50.12230">
    <property type="match status" value="1"/>
</dbReference>
<evidence type="ECO:0000259" key="2">
    <source>
        <dbReference type="Pfam" id="PF02911"/>
    </source>
</evidence>
<dbReference type="InterPro" id="IPR005793">
    <property type="entry name" value="Formyl_trans_C"/>
</dbReference>
<gene>
    <name evidence="3" type="ORF">HXX02_04090</name>
</gene>
<dbReference type="PANTHER" id="PTHR43388:SF1">
    <property type="entry name" value="HYDROGENASE MATURATION FACTOR HOXX"/>
    <property type="match status" value="1"/>
</dbReference>
<comment type="caution">
    <text evidence="3">The sequence shown here is derived from an EMBL/GenBank/DDBJ whole genome shotgun (WGS) entry which is preliminary data.</text>
</comment>
<evidence type="ECO:0008006" key="5">
    <source>
        <dbReference type="Google" id="ProtNLM"/>
    </source>
</evidence>
<name>A0ABT1NXK0_9GAMM</name>
<dbReference type="SUPFAM" id="SSF50486">
    <property type="entry name" value="FMT C-terminal domain-like"/>
    <property type="match status" value="1"/>
</dbReference>
<dbReference type="Pfam" id="PF00378">
    <property type="entry name" value="ECH_1"/>
    <property type="match status" value="1"/>
</dbReference>
<dbReference type="InterPro" id="IPR009188">
    <property type="entry name" value="NiFe-hyd_mat_HypX/HoxX"/>
</dbReference>
<dbReference type="PANTHER" id="PTHR43388">
    <property type="entry name" value="HYDROGENASE MATURATION FACTOR HOXX"/>
    <property type="match status" value="1"/>
</dbReference>
<dbReference type="InterPro" id="IPR011034">
    <property type="entry name" value="Formyl_transferase-like_C_sf"/>
</dbReference>
<sequence length="563" mass="62324">MRVLLLCSAFNGLSQRVHRELSRSGCELLVQLATSDTEMEAAVERFRPNLIICPFLKHKIPDAIWRQLPCLVVHPGIEGDRGPSSLDWAIHQEQPRWGVTLLQANDTMDAGDIWGTQNFPLRPGASKSSLYRREVTATAVALVKQAIQSFMENDFVPRPLDEARAPGCLLPTMTQKDRAIDWQQDTTAVVLKKLRAADSLPGIREEIGGVTVNLFGGVAAQEFTGTPGAYLVSAGGRICRATVDGAVWLSHAKVAGSFKLPAADVIPPLLDYPVDALPEAPPAVQDIWVEYTDNVAYLFWSFHGGAMSTGQCKALLTQYRELAASDVKVIVLMGGDEFWSNGIHLNTIEAADDPAEESWENINAIDDFVAEVIHTQDKITVSAVRSNAGAGGAMMALASDLVIVRDGVVINPHYQTMGLYGSEYWTYLLPRRVGGEMAKRYTTSCMPVLASEALEDGYADLLFSEDPEAFNRELREYSTALAAPESVSLLLTEKRERRAEDERIKPLAAYRREELEIMRRTFFDPQAEYHRARKAFVYKQCPKCTPAYLQSALVDFPRELETA</sequence>
<protein>
    <recommendedName>
        <fullName evidence="5">Hydrogenase maturation protein</fullName>
    </recommendedName>
</protein>
<keyword evidence="4" id="KW-1185">Reference proteome</keyword>
<accession>A0ABT1NXK0</accession>
<dbReference type="EMBL" id="JACASI010000013">
    <property type="protein sequence ID" value="MCQ3828612.1"/>
    <property type="molecule type" value="Genomic_DNA"/>
</dbReference>
<dbReference type="InterPro" id="IPR036477">
    <property type="entry name" value="Formyl_transf_N_sf"/>
</dbReference>
<reference evidence="3" key="1">
    <citation type="thesis" date="2020" institute="Technische Universitat Dresden" country="Dresden, Germany">
        <title>The Agarolytic System of Microbulbifer elongatus PORT2, Isolated from Batu Karas, Pangandaran West Java Indonesia.</title>
        <authorList>
            <person name="Anggraeni S.R."/>
        </authorList>
    </citation>
    <scope>NUCLEOTIDE SEQUENCE</scope>
    <source>
        <strain evidence="3">PORT2</strain>
    </source>
</reference>
<feature type="domain" description="Formyl transferase N-terminal" evidence="1">
    <location>
        <begin position="34"/>
        <end position="141"/>
    </location>
</feature>
<evidence type="ECO:0000313" key="4">
    <source>
        <dbReference type="Proteomes" id="UP001205566"/>
    </source>
</evidence>
<proteinExistence type="predicted"/>
<dbReference type="CDD" id="cd06558">
    <property type="entry name" value="crotonase-like"/>
    <property type="match status" value="1"/>
</dbReference>
<organism evidence="3 4">
    <name type="scientific">Microbulbifer elongatus</name>
    <dbReference type="NCBI Taxonomy" id="86173"/>
    <lineage>
        <taxon>Bacteria</taxon>
        <taxon>Pseudomonadati</taxon>
        <taxon>Pseudomonadota</taxon>
        <taxon>Gammaproteobacteria</taxon>
        <taxon>Cellvibrionales</taxon>
        <taxon>Microbulbiferaceae</taxon>
        <taxon>Microbulbifer</taxon>
    </lineage>
</organism>
<dbReference type="SUPFAM" id="SSF53328">
    <property type="entry name" value="Formyltransferase"/>
    <property type="match status" value="1"/>
</dbReference>
<evidence type="ECO:0000313" key="3">
    <source>
        <dbReference type="EMBL" id="MCQ3828612.1"/>
    </source>
</evidence>
<dbReference type="SUPFAM" id="SSF52096">
    <property type="entry name" value="ClpP/crotonase"/>
    <property type="match status" value="1"/>
</dbReference>
<dbReference type="Gene3D" id="3.90.226.10">
    <property type="entry name" value="2-enoyl-CoA Hydratase, Chain A, domain 1"/>
    <property type="match status" value="1"/>
</dbReference>
<dbReference type="InterPro" id="IPR002376">
    <property type="entry name" value="Formyl_transf_N"/>
</dbReference>